<organism evidence="1 2">
    <name type="scientific">Candidatus Stercoripulliclostridium merdigallinarum</name>
    <dbReference type="NCBI Taxonomy" id="2840951"/>
    <lineage>
        <taxon>Bacteria</taxon>
        <taxon>Bacillati</taxon>
        <taxon>Bacillota</taxon>
        <taxon>Clostridia</taxon>
        <taxon>Eubacteriales</taxon>
        <taxon>Candidatus Stercoripulliclostridium</taxon>
    </lineage>
</organism>
<dbReference type="AlphaFoldDB" id="A0A9D1SIG4"/>
<protein>
    <submittedName>
        <fullName evidence="1">Uncharacterized protein</fullName>
    </submittedName>
</protein>
<dbReference type="Proteomes" id="UP000824094">
    <property type="component" value="Unassembled WGS sequence"/>
</dbReference>
<sequence>MLVKKTIVLYGKGGQGHLTAVRVGGSTGLKLVLEAPIGKMALAFKAG</sequence>
<evidence type="ECO:0000313" key="1">
    <source>
        <dbReference type="EMBL" id="HIU60832.1"/>
    </source>
</evidence>
<name>A0A9D1SIG4_9FIRM</name>
<accession>A0A9D1SIG4</accession>
<gene>
    <name evidence="1" type="ORF">IAB05_05520</name>
</gene>
<comment type="caution">
    <text evidence="1">The sequence shown here is derived from an EMBL/GenBank/DDBJ whole genome shotgun (WGS) entry which is preliminary data.</text>
</comment>
<dbReference type="EMBL" id="DVNF01000159">
    <property type="protein sequence ID" value="HIU60832.1"/>
    <property type="molecule type" value="Genomic_DNA"/>
</dbReference>
<reference evidence="1" key="1">
    <citation type="submission" date="2020-10" db="EMBL/GenBank/DDBJ databases">
        <authorList>
            <person name="Gilroy R."/>
        </authorList>
    </citation>
    <scope>NUCLEOTIDE SEQUENCE</scope>
    <source>
        <strain evidence="1">18911</strain>
    </source>
</reference>
<reference evidence="1" key="2">
    <citation type="journal article" date="2021" name="PeerJ">
        <title>Extensive microbial diversity within the chicken gut microbiome revealed by metagenomics and culture.</title>
        <authorList>
            <person name="Gilroy R."/>
            <person name="Ravi A."/>
            <person name="Getino M."/>
            <person name="Pursley I."/>
            <person name="Horton D.L."/>
            <person name="Alikhan N.F."/>
            <person name="Baker D."/>
            <person name="Gharbi K."/>
            <person name="Hall N."/>
            <person name="Watson M."/>
            <person name="Adriaenssens E.M."/>
            <person name="Foster-Nyarko E."/>
            <person name="Jarju S."/>
            <person name="Secka A."/>
            <person name="Antonio M."/>
            <person name="Oren A."/>
            <person name="Chaudhuri R.R."/>
            <person name="La Ragione R."/>
            <person name="Hildebrand F."/>
            <person name="Pallen M.J."/>
        </authorList>
    </citation>
    <scope>NUCLEOTIDE SEQUENCE</scope>
    <source>
        <strain evidence="1">18911</strain>
    </source>
</reference>
<evidence type="ECO:0000313" key="2">
    <source>
        <dbReference type="Proteomes" id="UP000824094"/>
    </source>
</evidence>
<feature type="non-terminal residue" evidence="1">
    <location>
        <position position="47"/>
    </location>
</feature>
<proteinExistence type="predicted"/>